<evidence type="ECO:0000256" key="2">
    <source>
        <dbReference type="ARBA" id="ARBA00023004"/>
    </source>
</evidence>
<evidence type="ECO:0000313" key="5">
    <source>
        <dbReference type="EMBL" id="QFG76565.1"/>
    </source>
</evidence>
<dbReference type="GO" id="GO:0051536">
    <property type="term" value="F:iron-sulfur cluster binding"/>
    <property type="evidence" value="ECO:0007669"/>
    <property type="project" value="UniProtKB-KW"/>
</dbReference>
<protein>
    <recommendedName>
        <fullName evidence="4">4Fe-4S Mo/W bis-MGD-type domain-containing protein</fullName>
    </recommendedName>
</protein>
<dbReference type="GO" id="GO:0016491">
    <property type="term" value="F:oxidoreductase activity"/>
    <property type="evidence" value="ECO:0007669"/>
    <property type="project" value="InterPro"/>
</dbReference>
<dbReference type="GO" id="GO:0046872">
    <property type="term" value="F:metal ion binding"/>
    <property type="evidence" value="ECO:0007669"/>
    <property type="project" value="UniProtKB-KW"/>
</dbReference>
<reference evidence="5" key="1">
    <citation type="submission" date="2018-05" db="EMBL/GenBank/DDBJ databases">
        <title>Bacterial isolates from healthy term breastfed infants carrying antibiotic resistance genes.</title>
        <authorList>
            <person name="Casaburi G."/>
        </authorList>
    </citation>
    <scope>NUCLEOTIDE SEQUENCE [LARGE SCALE GENOMIC DNA]</scope>
    <source>
        <strain evidence="5">7084_4</strain>
    </source>
</reference>
<gene>
    <name evidence="5" type="ORF">DMB90_07480</name>
</gene>
<sequence>MVALLIALSPLRSDEENYHNEKVITVCPYCAAGCKLRLVVEEEKSCMPKRQWAK</sequence>
<dbReference type="EMBL" id="CP029752">
    <property type="protein sequence ID" value="QFG76565.1"/>
    <property type="molecule type" value="Genomic_DNA"/>
</dbReference>
<dbReference type="AlphaFoldDB" id="A0A5P6A9Q0"/>
<dbReference type="InterPro" id="IPR006963">
    <property type="entry name" value="Mopterin_OxRdtase_4Fe-4S_dom"/>
</dbReference>
<evidence type="ECO:0000256" key="1">
    <source>
        <dbReference type="ARBA" id="ARBA00022723"/>
    </source>
</evidence>
<dbReference type="Pfam" id="PF04879">
    <property type="entry name" value="Molybdop_Fe4S4"/>
    <property type="match status" value="1"/>
</dbReference>
<organism evidence="5">
    <name type="scientific">Raoultella planticola</name>
    <name type="common">Klebsiella planticola</name>
    <dbReference type="NCBI Taxonomy" id="575"/>
    <lineage>
        <taxon>Bacteria</taxon>
        <taxon>Pseudomonadati</taxon>
        <taxon>Pseudomonadota</taxon>
        <taxon>Gammaproteobacteria</taxon>
        <taxon>Enterobacterales</taxon>
        <taxon>Enterobacteriaceae</taxon>
        <taxon>Klebsiella/Raoultella group</taxon>
        <taxon>Raoultella</taxon>
    </lineage>
</organism>
<keyword evidence="2" id="KW-0408">Iron</keyword>
<name>A0A5P6A9Q0_RAOPL</name>
<accession>A0A5P6A9Q0</accession>
<evidence type="ECO:0000259" key="4">
    <source>
        <dbReference type="Pfam" id="PF04879"/>
    </source>
</evidence>
<evidence type="ECO:0000256" key="3">
    <source>
        <dbReference type="ARBA" id="ARBA00023014"/>
    </source>
</evidence>
<proteinExistence type="predicted"/>
<feature type="domain" description="4Fe-4S Mo/W bis-MGD-type" evidence="4">
    <location>
        <begin position="22"/>
        <end position="44"/>
    </location>
</feature>
<keyword evidence="1" id="KW-0479">Metal-binding</keyword>
<dbReference type="Gene3D" id="2.20.25.90">
    <property type="entry name" value="ADC-like domains"/>
    <property type="match status" value="1"/>
</dbReference>
<keyword evidence="3" id="KW-0411">Iron-sulfur</keyword>
<dbReference type="SUPFAM" id="SSF53706">
    <property type="entry name" value="Formate dehydrogenase/DMSO reductase, domains 1-3"/>
    <property type="match status" value="1"/>
</dbReference>